<dbReference type="EnsemblMetazoa" id="MDOA016840-RA">
    <property type="protein sequence ID" value="MDOA016840-PA"/>
    <property type="gene ID" value="MDOA016840"/>
</dbReference>
<organism evidence="2">
    <name type="scientific">Musca domestica</name>
    <name type="common">House fly</name>
    <dbReference type="NCBI Taxonomy" id="7370"/>
    <lineage>
        <taxon>Eukaryota</taxon>
        <taxon>Metazoa</taxon>
        <taxon>Ecdysozoa</taxon>
        <taxon>Arthropoda</taxon>
        <taxon>Hexapoda</taxon>
        <taxon>Insecta</taxon>
        <taxon>Pterygota</taxon>
        <taxon>Neoptera</taxon>
        <taxon>Endopterygota</taxon>
        <taxon>Diptera</taxon>
        <taxon>Brachycera</taxon>
        <taxon>Muscomorpha</taxon>
        <taxon>Muscoidea</taxon>
        <taxon>Muscidae</taxon>
        <taxon>Musca</taxon>
    </lineage>
</organism>
<reference evidence="2" key="1">
    <citation type="submission" date="2020-05" db="UniProtKB">
        <authorList>
            <consortium name="EnsemblMetazoa"/>
        </authorList>
    </citation>
    <scope>IDENTIFICATION</scope>
    <source>
        <strain evidence="2">Aabys</strain>
    </source>
</reference>
<feature type="compositionally biased region" description="Polar residues" evidence="1">
    <location>
        <begin position="120"/>
        <end position="145"/>
    </location>
</feature>
<protein>
    <submittedName>
        <fullName evidence="2">Uncharacterized protein</fullName>
    </submittedName>
</protein>
<dbReference type="AlphaFoldDB" id="A0A1I8NL03"/>
<feature type="region of interest" description="Disordered" evidence="1">
    <location>
        <begin position="120"/>
        <end position="158"/>
    </location>
</feature>
<accession>A0A1I8NL03</accession>
<name>A0A1I8NL03_MUSDO</name>
<dbReference type="VEuPathDB" id="VectorBase:MDOA016840"/>
<evidence type="ECO:0000313" key="2">
    <source>
        <dbReference type="EnsemblMetazoa" id="MDOA016840-PA"/>
    </source>
</evidence>
<evidence type="ECO:0000256" key="1">
    <source>
        <dbReference type="SAM" id="MobiDB-lite"/>
    </source>
</evidence>
<dbReference type="STRING" id="7370.A0A1I8NL03"/>
<sequence>MYRKSAQIIIGTDHQAERSVQRVKNAFKAMCHSSTGHSPAQLFLGRQLRTRSDLVRPQETSSKVTANQFMKSSCKYRELEKDQNVYFLSGNPRIRKWLKGKVTKRLGDVHYQILFQGNRRTPVNSKENSVNRPNSYGAGSSIVTDEQQESVIEQDEED</sequence>
<proteinExistence type="predicted"/>
<feature type="compositionally biased region" description="Acidic residues" evidence="1">
    <location>
        <begin position="146"/>
        <end position="158"/>
    </location>
</feature>